<dbReference type="Proteomes" id="UP000650511">
    <property type="component" value="Unassembled WGS sequence"/>
</dbReference>
<evidence type="ECO:0000256" key="1">
    <source>
        <dbReference type="SAM" id="MobiDB-lite"/>
    </source>
</evidence>
<evidence type="ECO:0008006" key="4">
    <source>
        <dbReference type="Google" id="ProtNLM"/>
    </source>
</evidence>
<dbReference type="PANTHER" id="PTHR37163:SF1">
    <property type="entry name" value="DUF501 DOMAIN-CONTAINING PROTEIN"/>
    <property type="match status" value="1"/>
</dbReference>
<feature type="region of interest" description="Disordered" evidence="1">
    <location>
        <begin position="1"/>
        <end position="33"/>
    </location>
</feature>
<feature type="region of interest" description="Disordered" evidence="1">
    <location>
        <begin position="191"/>
        <end position="229"/>
    </location>
</feature>
<dbReference type="InterPro" id="IPR007511">
    <property type="entry name" value="DUF501"/>
</dbReference>
<comment type="caution">
    <text evidence="2">The sequence shown here is derived from an EMBL/GenBank/DDBJ whole genome shotgun (WGS) entry which is preliminary data.</text>
</comment>
<dbReference type="Pfam" id="PF04417">
    <property type="entry name" value="DUF501"/>
    <property type="match status" value="1"/>
</dbReference>
<organism evidence="2 3">
    <name type="scientific">Egicoccus halophilus</name>
    <dbReference type="NCBI Taxonomy" id="1670830"/>
    <lineage>
        <taxon>Bacteria</taxon>
        <taxon>Bacillati</taxon>
        <taxon>Actinomycetota</taxon>
        <taxon>Nitriliruptoria</taxon>
        <taxon>Egicoccales</taxon>
        <taxon>Egicoccaceae</taxon>
        <taxon>Egicoccus</taxon>
    </lineage>
</organism>
<feature type="compositionally biased region" description="Basic and acidic residues" evidence="1">
    <location>
        <begin position="203"/>
        <end position="229"/>
    </location>
</feature>
<evidence type="ECO:0000313" key="3">
    <source>
        <dbReference type="Proteomes" id="UP000650511"/>
    </source>
</evidence>
<dbReference type="PANTHER" id="PTHR37163">
    <property type="entry name" value="CONSERVED PROTEIN"/>
    <property type="match status" value="1"/>
</dbReference>
<reference evidence="2" key="1">
    <citation type="journal article" date="2014" name="Int. J. Syst. Evol. Microbiol.">
        <title>Complete genome sequence of Corynebacterium casei LMG S-19264T (=DSM 44701T), isolated from a smear-ripened cheese.</title>
        <authorList>
            <consortium name="US DOE Joint Genome Institute (JGI-PGF)"/>
            <person name="Walter F."/>
            <person name="Albersmeier A."/>
            <person name="Kalinowski J."/>
            <person name="Ruckert C."/>
        </authorList>
    </citation>
    <scope>NUCLEOTIDE SEQUENCE</scope>
    <source>
        <strain evidence="2">CGMCC 1.14988</strain>
    </source>
</reference>
<name>A0A8J3ETE5_9ACTN</name>
<keyword evidence="3" id="KW-1185">Reference proteome</keyword>
<evidence type="ECO:0000313" key="2">
    <source>
        <dbReference type="EMBL" id="GGI03763.1"/>
    </source>
</evidence>
<sequence>MTSADGADGPVPVAVRPPDASGPQTDAVRPDPAASYARALAAPPADARGRAVVSAQLGRPSRGEPAVVHTCVFGLPTVVRVDPRLDDGTPFPTTFWLTCPVMRSRVGRLEADHAMVGLNERLATDESFAAAYAAASERYVAARNELGDPLPGNPSAGGMPGHIKCLHVHAGHTLATGDNVVGQWTLEHSTPAPCRGPCVTTEQVEHQLDRERTRARDRHRLQDQDQDRP</sequence>
<gene>
    <name evidence="2" type="ORF">GCM10011354_05670</name>
</gene>
<proteinExistence type="predicted"/>
<reference evidence="2" key="2">
    <citation type="submission" date="2020-09" db="EMBL/GenBank/DDBJ databases">
        <authorList>
            <person name="Sun Q."/>
            <person name="Zhou Y."/>
        </authorList>
    </citation>
    <scope>NUCLEOTIDE SEQUENCE</scope>
    <source>
        <strain evidence="2">CGMCC 1.14988</strain>
    </source>
</reference>
<dbReference type="OrthoDB" id="13546at2"/>
<protein>
    <recommendedName>
        <fullName evidence="4">DUF501 domain-containing protein</fullName>
    </recommendedName>
</protein>
<dbReference type="EMBL" id="BMHA01000002">
    <property type="protein sequence ID" value="GGI03763.1"/>
    <property type="molecule type" value="Genomic_DNA"/>
</dbReference>
<accession>A0A8J3ETE5</accession>
<dbReference type="AlphaFoldDB" id="A0A8J3ETE5"/>